<name>A0ACC5RCX6_9HYPH</name>
<dbReference type="EMBL" id="JAENHL010000008">
    <property type="protein sequence ID" value="MBK1870336.1"/>
    <property type="molecule type" value="Genomic_DNA"/>
</dbReference>
<evidence type="ECO:0000313" key="1">
    <source>
        <dbReference type="EMBL" id="MBK1870336.1"/>
    </source>
</evidence>
<keyword evidence="2" id="KW-1185">Reference proteome</keyword>
<proteinExistence type="predicted"/>
<gene>
    <name evidence="1" type="ORF">JHL16_28490</name>
</gene>
<reference evidence="1" key="1">
    <citation type="submission" date="2021-01" db="EMBL/GenBank/DDBJ databases">
        <authorList>
            <person name="Sun Q."/>
        </authorList>
    </citation>
    <scope>NUCLEOTIDE SEQUENCE</scope>
    <source>
        <strain evidence="1">YIM B02566</strain>
    </source>
</reference>
<dbReference type="Proteomes" id="UP000616151">
    <property type="component" value="Unassembled WGS sequence"/>
</dbReference>
<accession>A0ACC5RCX6</accession>
<evidence type="ECO:0000313" key="2">
    <source>
        <dbReference type="Proteomes" id="UP000616151"/>
    </source>
</evidence>
<organism evidence="1 2">
    <name type="scientific">Taklimakanibacter albus</name>
    <dbReference type="NCBI Taxonomy" id="2800327"/>
    <lineage>
        <taxon>Bacteria</taxon>
        <taxon>Pseudomonadati</taxon>
        <taxon>Pseudomonadota</taxon>
        <taxon>Alphaproteobacteria</taxon>
        <taxon>Hyphomicrobiales</taxon>
        <taxon>Aestuariivirgaceae</taxon>
        <taxon>Taklimakanibacter</taxon>
    </lineage>
</organism>
<comment type="caution">
    <text evidence="1">The sequence shown here is derived from an EMBL/GenBank/DDBJ whole genome shotgun (WGS) entry which is preliminary data.</text>
</comment>
<sequence>MSKDETGTAGVGRPLKSGTKPVLDRQVQVHIGRKLKAVYDEVAAEPLPKEILDLLAKLEGRTKE</sequence>
<protein>
    <submittedName>
        <fullName evidence="1">Uncharacterized protein</fullName>
    </submittedName>
</protein>